<gene>
    <name evidence="2" type="ORF">Ae201684_015493</name>
</gene>
<dbReference type="VEuPathDB" id="FungiDB:AeMF1_014246"/>
<dbReference type="Proteomes" id="UP000481153">
    <property type="component" value="Unassembled WGS sequence"/>
</dbReference>
<reference evidence="2 3" key="1">
    <citation type="submission" date="2019-07" db="EMBL/GenBank/DDBJ databases">
        <title>Genomics analysis of Aphanomyces spp. identifies a new class of oomycete effector associated with host adaptation.</title>
        <authorList>
            <person name="Gaulin E."/>
        </authorList>
    </citation>
    <scope>NUCLEOTIDE SEQUENCE [LARGE SCALE GENOMIC DNA]</scope>
    <source>
        <strain evidence="2 3">ATCC 201684</strain>
    </source>
</reference>
<sequence>MVPTFASYGSETDEATDSRLAKRPLLIKAKRSRVFLAILSATLVISSGAAIYGSFDQTAQCQYTTEPLRAAATRRLASPALFQMIDVDASGAVNLTELVHYFTLDKNREVIQLHADEKKAVDDASRDFTKRATCLIAGYTSVVHNDVIRSMEQLGEVLAYCHEDLGLLPSPNGGPFGLPSNNNAETVFYSRQEVIAYVKTKTTSGFFLQCTLDALDQYPQGKKFTKQDLDSISSVVLTCLKSWLSRHCAQAAPVTYG</sequence>
<evidence type="ECO:0000313" key="3">
    <source>
        <dbReference type="Proteomes" id="UP000481153"/>
    </source>
</evidence>
<feature type="transmembrane region" description="Helical" evidence="1">
    <location>
        <begin position="34"/>
        <end position="55"/>
    </location>
</feature>
<dbReference type="AlphaFoldDB" id="A0A6G0WF83"/>
<accession>A0A6G0WF83</accession>
<name>A0A6G0WF83_9STRA</name>
<keyword evidence="1" id="KW-0472">Membrane</keyword>
<dbReference type="PROSITE" id="PS00018">
    <property type="entry name" value="EF_HAND_1"/>
    <property type="match status" value="1"/>
</dbReference>
<keyword evidence="1" id="KW-0812">Transmembrane</keyword>
<protein>
    <recommendedName>
        <fullName evidence="4">EF-hand domain-containing protein</fullName>
    </recommendedName>
</protein>
<proteinExistence type="predicted"/>
<comment type="caution">
    <text evidence="2">The sequence shown here is derived from an EMBL/GenBank/DDBJ whole genome shotgun (WGS) entry which is preliminary data.</text>
</comment>
<organism evidence="2 3">
    <name type="scientific">Aphanomyces euteiches</name>
    <dbReference type="NCBI Taxonomy" id="100861"/>
    <lineage>
        <taxon>Eukaryota</taxon>
        <taxon>Sar</taxon>
        <taxon>Stramenopiles</taxon>
        <taxon>Oomycota</taxon>
        <taxon>Saprolegniomycetes</taxon>
        <taxon>Saprolegniales</taxon>
        <taxon>Verrucalvaceae</taxon>
        <taxon>Aphanomyces</taxon>
    </lineage>
</organism>
<evidence type="ECO:0000256" key="1">
    <source>
        <dbReference type="SAM" id="Phobius"/>
    </source>
</evidence>
<dbReference type="InterPro" id="IPR018247">
    <property type="entry name" value="EF_Hand_1_Ca_BS"/>
</dbReference>
<keyword evidence="1" id="KW-1133">Transmembrane helix</keyword>
<dbReference type="EMBL" id="VJMJ01000222">
    <property type="protein sequence ID" value="KAF0726217.1"/>
    <property type="molecule type" value="Genomic_DNA"/>
</dbReference>
<keyword evidence="3" id="KW-1185">Reference proteome</keyword>
<evidence type="ECO:0000313" key="2">
    <source>
        <dbReference type="EMBL" id="KAF0726217.1"/>
    </source>
</evidence>
<evidence type="ECO:0008006" key="4">
    <source>
        <dbReference type="Google" id="ProtNLM"/>
    </source>
</evidence>